<keyword evidence="1" id="KW-0812">Transmembrane</keyword>
<feature type="signal peptide" evidence="2">
    <location>
        <begin position="1"/>
        <end position="17"/>
    </location>
</feature>
<feature type="chain" id="PRO_5003854548" evidence="2">
    <location>
        <begin position="18"/>
        <end position="154"/>
    </location>
</feature>
<reference evidence="3 4" key="1">
    <citation type="journal article" date="2012" name="BMC Genomics">
        <title>Sequencing the genome of Marssonina brunnea reveals fungus-poplar co-evolution.</title>
        <authorList>
            <person name="Zhu S."/>
            <person name="Cao Y.-Z."/>
            <person name="Jiang C."/>
            <person name="Tan B.-Y."/>
            <person name="Wang Z."/>
            <person name="Feng S."/>
            <person name="Zhang L."/>
            <person name="Su X.-H."/>
            <person name="Brejova B."/>
            <person name="Vinar T."/>
            <person name="Xu M."/>
            <person name="Wang M.-X."/>
            <person name="Zhang S.-G."/>
            <person name="Huang M.-R."/>
            <person name="Wu R."/>
            <person name="Zhou Y."/>
        </authorList>
    </citation>
    <scope>NUCLEOTIDE SEQUENCE [LARGE SCALE GENOMIC DNA]</scope>
    <source>
        <strain evidence="3 4">MB_m1</strain>
    </source>
</reference>
<evidence type="ECO:0000256" key="2">
    <source>
        <dbReference type="SAM" id="SignalP"/>
    </source>
</evidence>
<dbReference type="RefSeq" id="XP_007295410.1">
    <property type="nucleotide sequence ID" value="XM_007295348.1"/>
</dbReference>
<dbReference type="EMBL" id="JH921446">
    <property type="protein sequence ID" value="EKD14291.1"/>
    <property type="molecule type" value="Genomic_DNA"/>
</dbReference>
<keyword evidence="4" id="KW-1185">Reference proteome</keyword>
<sequence length="154" mass="16552">MKTAVLLLFSILHTGQAAFGAYNLYLASISIRNLSGYEETIKKAAKHSNTVGEQLHRTRTTQASGTCAILASLLSSIYLLLVSENGRLVVVGLNALALASAWHHVGAFWTHKARIPLPGVGDYNAAMRNTQEVRANMAYLVASWVAVGALALLF</sequence>
<dbReference type="HOGENOM" id="CLU_120129_0_0_1"/>
<dbReference type="eggNOG" id="ENOG502SRHJ">
    <property type="taxonomic scope" value="Eukaryota"/>
</dbReference>
<feature type="transmembrane region" description="Helical" evidence="1">
    <location>
        <begin position="137"/>
        <end position="153"/>
    </location>
</feature>
<organism evidence="3 4">
    <name type="scientific">Marssonina brunnea f. sp. multigermtubi (strain MB_m1)</name>
    <name type="common">Marssonina leaf spot fungus</name>
    <dbReference type="NCBI Taxonomy" id="1072389"/>
    <lineage>
        <taxon>Eukaryota</taxon>
        <taxon>Fungi</taxon>
        <taxon>Dikarya</taxon>
        <taxon>Ascomycota</taxon>
        <taxon>Pezizomycotina</taxon>
        <taxon>Leotiomycetes</taxon>
        <taxon>Helotiales</taxon>
        <taxon>Drepanopezizaceae</taxon>
        <taxon>Drepanopeziza</taxon>
    </lineage>
</organism>
<dbReference type="OrthoDB" id="5405107at2759"/>
<dbReference type="KEGG" id="mbe:MBM_07521"/>
<keyword evidence="1" id="KW-1133">Transmembrane helix</keyword>
<keyword evidence="1" id="KW-0472">Membrane</keyword>
<accession>K1WN31</accession>
<dbReference type="GeneID" id="18763456"/>
<keyword evidence="2" id="KW-0732">Signal</keyword>
<evidence type="ECO:0000256" key="1">
    <source>
        <dbReference type="SAM" id="Phobius"/>
    </source>
</evidence>
<dbReference type="OMA" id="REQTRIP"/>
<evidence type="ECO:0000313" key="4">
    <source>
        <dbReference type="Proteomes" id="UP000006753"/>
    </source>
</evidence>
<name>K1WN31_MARBU</name>
<dbReference type="AlphaFoldDB" id="K1WN31"/>
<dbReference type="InParanoid" id="K1WN31"/>
<feature type="transmembrane region" description="Helical" evidence="1">
    <location>
        <begin position="88"/>
        <end position="109"/>
    </location>
</feature>
<dbReference type="Proteomes" id="UP000006753">
    <property type="component" value="Unassembled WGS sequence"/>
</dbReference>
<protein>
    <submittedName>
        <fullName evidence="3">Uncharacterized protein</fullName>
    </submittedName>
</protein>
<evidence type="ECO:0000313" key="3">
    <source>
        <dbReference type="EMBL" id="EKD14291.1"/>
    </source>
</evidence>
<feature type="transmembrane region" description="Helical" evidence="1">
    <location>
        <begin position="63"/>
        <end position="81"/>
    </location>
</feature>
<proteinExistence type="predicted"/>
<gene>
    <name evidence="3" type="ORF">MBM_07521</name>
</gene>